<dbReference type="PANTHER" id="PTHR37804:SF1">
    <property type="entry name" value="CDAA REGULATORY PROTEIN CDAR"/>
    <property type="match status" value="1"/>
</dbReference>
<keyword evidence="1" id="KW-0472">Membrane</keyword>
<dbReference type="Pfam" id="PF07949">
    <property type="entry name" value="YbbR"/>
    <property type="match status" value="3"/>
</dbReference>
<evidence type="ECO:0000256" key="1">
    <source>
        <dbReference type="SAM" id="Phobius"/>
    </source>
</evidence>
<dbReference type="InterPro" id="IPR012505">
    <property type="entry name" value="YbbR"/>
</dbReference>
<gene>
    <name evidence="2" type="ORF">IAB38_02090</name>
</gene>
<reference evidence="2" key="1">
    <citation type="submission" date="2020-10" db="EMBL/GenBank/DDBJ databases">
        <authorList>
            <person name="Gilroy R."/>
        </authorList>
    </citation>
    <scope>NUCLEOTIDE SEQUENCE</scope>
    <source>
        <strain evidence="2">CHK184-20233</strain>
    </source>
</reference>
<keyword evidence="1" id="KW-0812">Transmembrane</keyword>
<dbReference type="PANTHER" id="PTHR37804">
    <property type="entry name" value="CDAA REGULATORY PROTEIN CDAR"/>
    <property type="match status" value="1"/>
</dbReference>
<dbReference type="Gene3D" id="2.170.120.40">
    <property type="entry name" value="YbbR-like domain"/>
    <property type="match status" value="2"/>
</dbReference>
<evidence type="ECO:0000313" key="3">
    <source>
        <dbReference type="Proteomes" id="UP000824232"/>
    </source>
</evidence>
<comment type="caution">
    <text evidence="2">The sequence shown here is derived from an EMBL/GenBank/DDBJ whole genome shotgun (WGS) entry which is preliminary data.</text>
</comment>
<feature type="transmembrane region" description="Helical" evidence="1">
    <location>
        <begin position="53"/>
        <end position="70"/>
    </location>
</feature>
<accession>A0A9D1DTW2</accession>
<evidence type="ECO:0008006" key="4">
    <source>
        <dbReference type="Google" id="ProtNLM"/>
    </source>
</evidence>
<dbReference type="Gene3D" id="2.170.120.30">
    <property type="match status" value="2"/>
</dbReference>
<evidence type="ECO:0000313" key="2">
    <source>
        <dbReference type="EMBL" id="HIR58816.1"/>
    </source>
</evidence>
<proteinExistence type="predicted"/>
<keyword evidence="1" id="KW-1133">Transmembrane helix</keyword>
<name>A0A9D1DTW2_9FIRM</name>
<dbReference type="AlphaFoldDB" id="A0A9D1DTW2"/>
<sequence length="453" mass="49797">MKKIIRGIGKFFRHIGAFFDKWLITPITKLILKIIDFSKSNSKGLERLIGKKQTLIVISLVLALAVFFIVDSEGNTMIDQYAEILYDQPVTATYNEEAYVVEGLPDSVDITLVGQKRHIFLAKQSPSGGVTVDLTGLKPGQHKVTLKYTQQLKSIDYRLDPSTVTVTIYDKVSATKSLTYDVLHQDNLDTKLNIDNVELDRSEVIVKGAEYKLDEVATVRALVDVDDFPTQEAGEITLEDVPLVAYDANGKTVDVEIVPKTVTAKVTVSSPSKKLPIEIVPKGELAFGKAIKSLSTNIDSVTVYGSEEALDKLDSLEVEVDVTGLSDDKEYTVTLKRPNGVTEISEKTITVNVTLDDSTTREINNVSIATENLDTSKYRVQALSEEDSRVTVVVTGSKSIIDSIDSSTIYAYVDLDGLGVGEHEVEVKVRGDDVKLNYAPKTKKVKVRITANS</sequence>
<protein>
    <recommendedName>
        <fullName evidence="4">YbbR-like protein</fullName>
    </recommendedName>
</protein>
<organism evidence="2 3">
    <name type="scientific">Candidatus Onthousia excrementipullorum</name>
    <dbReference type="NCBI Taxonomy" id="2840884"/>
    <lineage>
        <taxon>Bacteria</taxon>
        <taxon>Bacillati</taxon>
        <taxon>Bacillota</taxon>
        <taxon>Bacilli</taxon>
        <taxon>Candidatus Onthousia</taxon>
    </lineage>
</organism>
<dbReference type="Proteomes" id="UP000824232">
    <property type="component" value="Unassembled WGS sequence"/>
</dbReference>
<dbReference type="InterPro" id="IPR053154">
    <property type="entry name" value="c-di-AMP_regulator"/>
</dbReference>
<reference evidence="2" key="2">
    <citation type="journal article" date="2021" name="PeerJ">
        <title>Extensive microbial diversity within the chicken gut microbiome revealed by metagenomics and culture.</title>
        <authorList>
            <person name="Gilroy R."/>
            <person name="Ravi A."/>
            <person name="Getino M."/>
            <person name="Pursley I."/>
            <person name="Horton D.L."/>
            <person name="Alikhan N.F."/>
            <person name="Baker D."/>
            <person name="Gharbi K."/>
            <person name="Hall N."/>
            <person name="Watson M."/>
            <person name="Adriaenssens E.M."/>
            <person name="Foster-Nyarko E."/>
            <person name="Jarju S."/>
            <person name="Secka A."/>
            <person name="Antonio M."/>
            <person name="Oren A."/>
            <person name="Chaudhuri R.R."/>
            <person name="La Ragione R."/>
            <person name="Hildebrand F."/>
            <person name="Pallen M.J."/>
        </authorList>
    </citation>
    <scope>NUCLEOTIDE SEQUENCE</scope>
    <source>
        <strain evidence="2">CHK184-20233</strain>
    </source>
</reference>
<dbReference type="EMBL" id="DVHC01000023">
    <property type="protein sequence ID" value="HIR58816.1"/>
    <property type="molecule type" value="Genomic_DNA"/>
</dbReference>